<reference evidence="4" key="1">
    <citation type="journal article" date="2014" name="Int. J. Syst. Evol. Microbiol.">
        <title>Complete genome sequence of Corynebacterium casei LMG S-19264T (=DSM 44701T), isolated from a smear-ripened cheese.</title>
        <authorList>
            <consortium name="US DOE Joint Genome Institute (JGI-PGF)"/>
            <person name="Walter F."/>
            <person name="Albersmeier A."/>
            <person name="Kalinowski J."/>
            <person name="Ruckert C."/>
        </authorList>
    </citation>
    <scope>NUCLEOTIDE SEQUENCE</scope>
    <source>
        <strain evidence="4">VKM Ac-1069</strain>
    </source>
</reference>
<feature type="domain" description="Ketoreductase" evidence="3">
    <location>
        <begin position="6"/>
        <end position="186"/>
    </location>
</feature>
<proteinExistence type="inferred from homology"/>
<dbReference type="InterPro" id="IPR036291">
    <property type="entry name" value="NAD(P)-bd_dom_sf"/>
</dbReference>
<dbReference type="PRINTS" id="PR00080">
    <property type="entry name" value="SDRFAMILY"/>
</dbReference>
<gene>
    <name evidence="4" type="ORF">GCM10017577_08490</name>
</gene>
<dbReference type="Proteomes" id="UP001143463">
    <property type="component" value="Unassembled WGS sequence"/>
</dbReference>
<evidence type="ECO:0000256" key="1">
    <source>
        <dbReference type="ARBA" id="ARBA00006484"/>
    </source>
</evidence>
<dbReference type="Gene3D" id="3.40.50.720">
    <property type="entry name" value="NAD(P)-binding Rossmann-like Domain"/>
    <property type="match status" value="1"/>
</dbReference>
<comment type="caution">
    <text evidence="4">The sequence shown here is derived from an EMBL/GenBank/DDBJ whole genome shotgun (WGS) entry which is preliminary data.</text>
</comment>
<dbReference type="PRINTS" id="PR00081">
    <property type="entry name" value="GDHRDH"/>
</dbReference>
<dbReference type="InterPro" id="IPR002347">
    <property type="entry name" value="SDR_fam"/>
</dbReference>
<protein>
    <submittedName>
        <fullName evidence="4">Short-chain dehydrogenase</fullName>
    </submittedName>
</protein>
<sequence length="256" mass="26873">MRFSEKVAIVTGGAGGVGRALVRTLTREGAAVMVADVSAEGCRSVEEEVGTTGGGAIGSVVGDLRDKAYCERVVAETVERFGGVDILFNNAGIIPRGTILETSDDMWHAALDVNLTAMFYLCRAAIPAMKRRGGGAIVNTSSVWGVYPGPGHIAYCTSKGAVASFTRSLGRDHAPDGIRVNAVCPHEINTPMLRSGFERRGLDPQKAVDELNRTVPLGHIAEPEEIADVMAFLASAEARYIAGETVEVTGAKPVGS</sequence>
<keyword evidence="2" id="KW-0560">Oxidoreductase</keyword>
<dbReference type="CDD" id="cd05233">
    <property type="entry name" value="SDR_c"/>
    <property type="match status" value="1"/>
</dbReference>
<keyword evidence="5" id="KW-1185">Reference proteome</keyword>
<dbReference type="RefSeq" id="WP_037040004.1">
    <property type="nucleotide sequence ID" value="NZ_BAAAUZ010000013.1"/>
</dbReference>
<evidence type="ECO:0000313" key="5">
    <source>
        <dbReference type="Proteomes" id="UP001143463"/>
    </source>
</evidence>
<dbReference type="InterPro" id="IPR057326">
    <property type="entry name" value="KR_dom"/>
</dbReference>
<evidence type="ECO:0000256" key="2">
    <source>
        <dbReference type="ARBA" id="ARBA00023002"/>
    </source>
</evidence>
<dbReference type="SUPFAM" id="SSF51735">
    <property type="entry name" value="NAD(P)-binding Rossmann-fold domains"/>
    <property type="match status" value="1"/>
</dbReference>
<dbReference type="GO" id="GO:0016491">
    <property type="term" value="F:oxidoreductase activity"/>
    <property type="evidence" value="ECO:0007669"/>
    <property type="project" value="UniProtKB-KW"/>
</dbReference>
<evidence type="ECO:0000313" key="4">
    <source>
        <dbReference type="EMBL" id="GLL09709.1"/>
    </source>
</evidence>
<dbReference type="SMART" id="SM00822">
    <property type="entry name" value="PKS_KR"/>
    <property type="match status" value="1"/>
</dbReference>
<dbReference type="PANTHER" id="PTHR24321">
    <property type="entry name" value="DEHYDROGENASES, SHORT CHAIN"/>
    <property type="match status" value="1"/>
</dbReference>
<evidence type="ECO:0000259" key="3">
    <source>
        <dbReference type="SMART" id="SM00822"/>
    </source>
</evidence>
<reference evidence="4" key="2">
    <citation type="submission" date="2023-01" db="EMBL/GenBank/DDBJ databases">
        <authorList>
            <person name="Sun Q."/>
            <person name="Evtushenko L."/>
        </authorList>
    </citation>
    <scope>NUCLEOTIDE SEQUENCE</scope>
    <source>
        <strain evidence="4">VKM Ac-1069</strain>
    </source>
</reference>
<dbReference type="AlphaFoldDB" id="A0A9W6L008"/>
<dbReference type="PANTHER" id="PTHR24321:SF15">
    <property type="entry name" value="OXIDOREDUCTASE UCPA"/>
    <property type="match status" value="1"/>
</dbReference>
<dbReference type="NCBIfam" id="NF005559">
    <property type="entry name" value="PRK07231.1"/>
    <property type="match status" value="1"/>
</dbReference>
<accession>A0A9W6L008</accession>
<dbReference type="EMBL" id="BSFQ01000002">
    <property type="protein sequence ID" value="GLL09709.1"/>
    <property type="molecule type" value="Genomic_DNA"/>
</dbReference>
<comment type="similarity">
    <text evidence="1">Belongs to the short-chain dehydrogenases/reductases (SDR) family.</text>
</comment>
<name>A0A9W6L008_9PSEU</name>
<organism evidence="4 5">
    <name type="scientific">Pseudonocardia halophobica</name>
    <dbReference type="NCBI Taxonomy" id="29401"/>
    <lineage>
        <taxon>Bacteria</taxon>
        <taxon>Bacillati</taxon>
        <taxon>Actinomycetota</taxon>
        <taxon>Actinomycetes</taxon>
        <taxon>Pseudonocardiales</taxon>
        <taxon>Pseudonocardiaceae</taxon>
        <taxon>Pseudonocardia</taxon>
    </lineage>
</organism>
<dbReference type="Pfam" id="PF13561">
    <property type="entry name" value="adh_short_C2"/>
    <property type="match status" value="1"/>
</dbReference>
<dbReference type="InterPro" id="IPR020904">
    <property type="entry name" value="Sc_DH/Rdtase_CS"/>
</dbReference>
<dbReference type="FunFam" id="3.40.50.720:FF:000084">
    <property type="entry name" value="Short-chain dehydrogenase reductase"/>
    <property type="match status" value="1"/>
</dbReference>
<dbReference type="PROSITE" id="PS00061">
    <property type="entry name" value="ADH_SHORT"/>
    <property type="match status" value="1"/>
</dbReference>